<keyword evidence="4" id="KW-0564">Palmitate</keyword>
<dbReference type="EMBL" id="JAAGOA010000015">
    <property type="protein sequence ID" value="NEE02492.1"/>
    <property type="molecule type" value="Genomic_DNA"/>
</dbReference>
<feature type="signal peptide" evidence="6">
    <location>
        <begin position="1"/>
        <end position="30"/>
    </location>
</feature>
<dbReference type="Gene3D" id="3.40.190.10">
    <property type="entry name" value="Periplasmic binding protein-like II"/>
    <property type="match status" value="1"/>
</dbReference>
<keyword evidence="8" id="KW-1185">Reference proteome</keyword>
<dbReference type="CDD" id="cd13585">
    <property type="entry name" value="PBP2_TMBP_like"/>
    <property type="match status" value="1"/>
</dbReference>
<feature type="chain" id="PRO_5038712372" evidence="6">
    <location>
        <begin position="31"/>
        <end position="421"/>
    </location>
</feature>
<gene>
    <name evidence="7" type="ORF">G1H10_20185</name>
</gene>
<keyword evidence="5" id="KW-0449">Lipoprotein</keyword>
<keyword evidence="3" id="KW-0472">Membrane</keyword>
<evidence type="ECO:0000256" key="3">
    <source>
        <dbReference type="ARBA" id="ARBA00023136"/>
    </source>
</evidence>
<accession>A0A6L9SD28</accession>
<dbReference type="Proteomes" id="UP000475214">
    <property type="component" value="Unassembled WGS sequence"/>
</dbReference>
<dbReference type="InterPro" id="IPR006059">
    <property type="entry name" value="SBP"/>
</dbReference>
<evidence type="ECO:0000313" key="7">
    <source>
        <dbReference type="EMBL" id="NEE02492.1"/>
    </source>
</evidence>
<dbReference type="PANTHER" id="PTHR43649">
    <property type="entry name" value="ARABINOSE-BINDING PROTEIN-RELATED"/>
    <property type="match status" value="1"/>
</dbReference>
<name>A0A6L9SD28_9ACTN</name>
<dbReference type="AlphaFoldDB" id="A0A6L9SD28"/>
<dbReference type="Pfam" id="PF01547">
    <property type="entry name" value="SBP_bac_1"/>
    <property type="match status" value="1"/>
</dbReference>
<evidence type="ECO:0000313" key="8">
    <source>
        <dbReference type="Proteomes" id="UP000475214"/>
    </source>
</evidence>
<dbReference type="RefSeq" id="WP_163741108.1">
    <property type="nucleotide sequence ID" value="NZ_JAAGOA010000015.1"/>
</dbReference>
<keyword evidence="2 6" id="KW-0732">Signal</keyword>
<evidence type="ECO:0000256" key="1">
    <source>
        <dbReference type="ARBA" id="ARBA00022475"/>
    </source>
</evidence>
<evidence type="ECO:0000256" key="5">
    <source>
        <dbReference type="ARBA" id="ARBA00023288"/>
    </source>
</evidence>
<evidence type="ECO:0000256" key="6">
    <source>
        <dbReference type="SAM" id="SignalP"/>
    </source>
</evidence>
<comment type="caution">
    <text evidence="7">The sequence shown here is derived from an EMBL/GenBank/DDBJ whole genome shotgun (WGS) entry which is preliminary data.</text>
</comment>
<evidence type="ECO:0000256" key="4">
    <source>
        <dbReference type="ARBA" id="ARBA00023139"/>
    </source>
</evidence>
<dbReference type="PANTHER" id="PTHR43649:SF33">
    <property type="entry name" value="POLYGALACTURONAN_RHAMNOGALACTURONAN-BINDING PROTEIN YTCQ"/>
    <property type="match status" value="1"/>
</dbReference>
<evidence type="ECO:0000256" key="2">
    <source>
        <dbReference type="ARBA" id="ARBA00022729"/>
    </source>
</evidence>
<reference evidence="7 8" key="1">
    <citation type="submission" date="2020-02" db="EMBL/GenBank/DDBJ databases">
        <authorList>
            <person name="Li X.-J."/>
            <person name="Han X.-M."/>
        </authorList>
    </citation>
    <scope>NUCLEOTIDE SEQUENCE [LARGE SCALE GENOMIC DNA]</scope>
    <source>
        <strain evidence="7 8">CCTCC AB 2017055</strain>
    </source>
</reference>
<protein>
    <submittedName>
        <fullName evidence="7">Sugar ABC transporter substrate-binding protein</fullName>
    </submittedName>
</protein>
<proteinExistence type="predicted"/>
<dbReference type="SUPFAM" id="SSF53850">
    <property type="entry name" value="Periplasmic binding protein-like II"/>
    <property type="match status" value="1"/>
</dbReference>
<organism evidence="7 8">
    <name type="scientific">Phytoactinopolyspora halotolerans</name>
    <dbReference type="NCBI Taxonomy" id="1981512"/>
    <lineage>
        <taxon>Bacteria</taxon>
        <taxon>Bacillati</taxon>
        <taxon>Actinomycetota</taxon>
        <taxon>Actinomycetes</taxon>
        <taxon>Jiangellales</taxon>
        <taxon>Jiangellaceae</taxon>
        <taxon>Phytoactinopolyspora</taxon>
    </lineage>
</organism>
<keyword evidence="1" id="KW-1003">Cell membrane</keyword>
<dbReference type="PROSITE" id="PS51257">
    <property type="entry name" value="PROKAR_LIPOPROTEIN"/>
    <property type="match status" value="1"/>
</dbReference>
<sequence length="421" mass="45223">MVRRRSIRFTALAGTAVLALGLAACSQGSASSSSDSDSAEGTTTIRYMNFSANDGHEEDLDAIVEAFEEANEGIEVEVETVPYDDYFTKLQTAVAGGTVADTFELNYENFVTYAENGSLAALDEINGDAYQDSLLEAFNRDGTQYGVPTSFSNVVLFYNKTLFDEAGVDLPTGEWTWADEKAAAEALTDADAGVWGDYQPISFHEFYKTLAQSGGEFLNEDGTAAAFNSEAGVEAATWLVEKSGTTMPTEADGAGTPDFDSNLFAEGKLAMWHTGIWMFGGLADTSFEWDIVVEPGNTQNASAMFANGAVVSADSEHPEAAQQWIDFLAASDTTADIRLETSWELPPVADESKLTGYLEVTPPENRQAVLDSLDAVVLPPVIERQQEMQDAVSEELGNAAAGRKSVEDALADAEQRVNDLL</sequence>
<dbReference type="InterPro" id="IPR050490">
    <property type="entry name" value="Bact_solute-bd_prot1"/>
</dbReference>